<sequence length="381" mass="38684">MATGVGLRIADDESVVAVVTGDDATLPVHYTVRESVLHMSDDGDAVLGGEAPEGYTHSIRGFVGAVGDPAGLPVDDGEAYRAEDLMATAVFCLISQAAEHLNGPAEFYLAHPTGWTEAHARSLREALDYLGLKSVVLVSERDLPQADAETGKTLAYNAARAALAAVLSTPAGLTPPDATASAVNAADVTDVLPALKASDSMAQAYSAAVAAVPAATAAEPAVTRSIPAPAVRHAPRAGRGPYIIAGIAALIGLLLGGIGVAAVWRQDDSTPGPPRGEVRSEPDAATAGVAPPLLPPTGSLHPTAAAPVDPADAPATSEAPATTTPPPTTTPEPTTTLPPVPATTPPTTTRPYPPVYQYPPVPTFGLPPAPVLQDPWGQSQR</sequence>
<keyword evidence="4" id="KW-1185">Reference proteome</keyword>
<accession>A0ABX8CS84</accession>
<feature type="transmembrane region" description="Helical" evidence="2">
    <location>
        <begin position="242"/>
        <end position="264"/>
    </location>
</feature>
<dbReference type="Proteomes" id="UP000683310">
    <property type="component" value="Chromosome"/>
</dbReference>
<feature type="compositionally biased region" description="Pro residues" evidence="1">
    <location>
        <begin position="323"/>
        <end position="344"/>
    </location>
</feature>
<keyword evidence="2" id="KW-0812">Transmembrane</keyword>
<evidence type="ECO:0000256" key="2">
    <source>
        <dbReference type="SAM" id="Phobius"/>
    </source>
</evidence>
<proteinExistence type="predicted"/>
<name>A0ABX8CS84_9NOCA</name>
<reference evidence="3 4" key="1">
    <citation type="submission" date="2021-04" db="EMBL/GenBank/DDBJ databases">
        <title>Nocardia tengchongensis.</title>
        <authorList>
            <person name="Zhuang k."/>
            <person name="Ran Y."/>
            <person name="Li W."/>
        </authorList>
    </citation>
    <scope>NUCLEOTIDE SEQUENCE [LARGE SCALE GENOMIC DNA]</scope>
    <source>
        <strain evidence="3 4">CFH S0057</strain>
    </source>
</reference>
<dbReference type="EMBL" id="CP074371">
    <property type="protein sequence ID" value="QVI22377.1"/>
    <property type="molecule type" value="Genomic_DNA"/>
</dbReference>
<feature type="region of interest" description="Disordered" evidence="1">
    <location>
        <begin position="266"/>
        <end position="381"/>
    </location>
</feature>
<keyword evidence="2" id="KW-1133">Transmembrane helix</keyword>
<evidence type="ECO:0000313" key="4">
    <source>
        <dbReference type="Proteomes" id="UP000683310"/>
    </source>
</evidence>
<evidence type="ECO:0000313" key="3">
    <source>
        <dbReference type="EMBL" id="QVI22377.1"/>
    </source>
</evidence>
<dbReference type="Gene3D" id="3.30.420.40">
    <property type="match status" value="1"/>
</dbReference>
<protein>
    <submittedName>
        <fullName evidence="3">Uncharacterized protein</fullName>
    </submittedName>
</protein>
<gene>
    <name evidence="3" type="ORF">KHQ06_04630</name>
</gene>
<evidence type="ECO:0000256" key="1">
    <source>
        <dbReference type="SAM" id="MobiDB-lite"/>
    </source>
</evidence>
<organism evidence="3 4">
    <name type="scientific">Nocardia tengchongensis</name>
    <dbReference type="NCBI Taxonomy" id="2055889"/>
    <lineage>
        <taxon>Bacteria</taxon>
        <taxon>Bacillati</taxon>
        <taxon>Actinomycetota</taxon>
        <taxon>Actinomycetes</taxon>
        <taxon>Mycobacteriales</taxon>
        <taxon>Nocardiaceae</taxon>
        <taxon>Nocardia</taxon>
    </lineage>
</organism>
<feature type="compositionally biased region" description="Low complexity" evidence="1">
    <location>
        <begin position="302"/>
        <end position="322"/>
    </location>
</feature>
<feature type="compositionally biased region" description="Pro residues" evidence="1">
    <location>
        <begin position="351"/>
        <end position="370"/>
    </location>
</feature>
<keyword evidence="2" id="KW-0472">Membrane</keyword>